<evidence type="ECO:0000313" key="5">
    <source>
        <dbReference type="Proteomes" id="UP001549920"/>
    </source>
</evidence>
<keyword evidence="5" id="KW-1185">Reference proteome</keyword>
<dbReference type="SUPFAM" id="SSF47823">
    <property type="entry name" value="lambda integrase-like, N-terminal domain"/>
    <property type="match status" value="1"/>
</dbReference>
<reference evidence="4 5" key="1">
    <citation type="submission" date="2024-06" db="EMBL/GenBank/DDBJ databases">
        <title>A chromosome-level genome assembly of beet webworm, Loxostege sticticalis.</title>
        <authorList>
            <person name="Zhang Y."/>
        </authorList>
    </citation>
    <scope>NUCLEOTIDE SEQUENCE [LARGE SCALE GENOMIC DNA]</scope>
    <source>
        <strain evidence="4">AQ026</strain>
        <tissue evidence="4">Whole body</tissue>
    </source>
</reference>
<organism evidence="4 5">
    <name type="scientific">Loxostege sticticalis</name>
    <name type="common">Beet webworm moth</name>
    <dbReference type="NCBI Taxonomy" id="481309"/>
    <lineage>
        <taxon>Eukaryota</taxon>
        <taxon>Metazoa</taxon>
        <taxon>Ecdysozoa</taxon>
        <taxon>Arthropoda</taxon>
        <taxon>Hexapoda</taxon>
        <taxon>Insecta</taxon>
        <taxon>Pterygota</taxon>
        <taxon>Neoptera</taxon>
        <taxon>Endopterygota</taxon>
        <taxon>Lepidoptera</taxon>
        <taxon>Glossata</taxon>
        <taxon>Ditrysia</taxon>
        <taxon>Pyraloidea</taxon>
        <taxon>Crambidae</taxon>
        <taxon>Pyraustinae</taxon>
        <taxon>Loxostege</taxon>
    </lineage>
</organism>
<protein>
    <recommendedName>
        <fullName evidence="3">Tyr recombinase domain-containing protein</fullName>
    </recommendedName>
</protein>
<accession>A0ABR3I5Y1</accession>
<comment type="caution">
    <text evidence="4">The sequence shown here is derived from an EMBL/GenBank/DDBJ whole genome shotgun (WGS) entry which is preliminary data.</text>
</comment>
<dbReference type="PANTHER" id="PTHR35617">
    <property type="entry name" value="PHAGE_INTEGRASE DOMAIN-CONTAINING PROTEIN"/>
    <property type="match status" value="1"/>
</dbReference>
<dbReference type="PANTHER" id="PTHR35617:SF3">
    <property type="entry name" value="CORE-BINDING (CB) DOMAIN-CONTAINING PROTEIN"/>
    <property type="match status" value="1"/>
</dbReference>
<name>A0ABR3I5Y1_LOXSC</name>
<feature type="domain" description="Tyr recombinase" evidence="3">
    <location>
        <begin position="486"/>
        <end position="647"/>
    </location>
</feature>
<dbReference type="Pfam" id="PF00589">
    <property type="entry name" value="Phage_integrase"/>
    <property type="match status" value="1"/>
</dbReference>
<keyword evidence="1" id="KW-0238">DNA-binding</keyword>
<proteinExistence type="predicted"/>
<dbReference type="EMBL" id="JBEUOH010000008">
    <property type="protein sequence ID" value="KAL0884210.1"/>
    <property type="molecule type" value="Genomic_DNA"/>
</dbReference>
<dbReference type="Proteomes" id="UP001549920">
    <property type="component" value="Unassembled WGS sequence"/>
</dbReference>
<dbReference type="Gene3D" id="1.10.150.130">
    <property type="match status" value="1"/>
</dbReference>
<dbReference type="InterPro" id="IPR002104">
    <property type="entry name" value="Integrase_catalytic"/>
</dbReference>
<dbReference type="InterPro" id="IPR013762">
    <property type="entry name" value="Integrase-like_cat_sf"/>
</dbReference>
<evidence type="ECO:0000256" key="2">
    <source>
        <dbReference type="ARBA" id="ARBA00023172"/>
    </source>
</evidence>
<dbReference type="SUPFAM" id="SSF56349">
    <property type="entry name" value="DNA breaking-rejoining enzymes"/>
    <property type="match status" value="1"/>
</dbReference>
<evidence type="ECO:0000256" key="1">
    <source>
        <dbReference type="ARBA" id="ARBA00023125"/>
    </source>
</evidence>
<evidence type="ECO:0000259" key="3">
    <source>
        <dbReference type="Pfam" id="PF00589"/>
    </source>
</evidence>
<sequence>MPKRKSNDSDSDDYILRKIKKLERKLLKRKRKRSSSLSSVDSNQAVSLQEGNIINVDENIDLVINTDETSTNQDSTLQIIEKGTDSITSNLPSTSTEPEPAIPLDDNILEMLAVRWEHIATTGLSKDIKKELLEKYFLPENCIKIGAPSLNPEVKAALSDTLVKKDKVIETKQNQQAISISCISQALTKIFASETKDAEIIKLLIDGVRLLCDYQHTETMSRRSFVTSTIKKDIKDHLYATEIDNFLFGEKLAETLKSAKAINKSAAEMKTISQQKTANFSQANREGISTCDASTSPIPSTSSATAPADCATPAAAASAAAALARAHANTEVDETTPTQGHPSSREIIRTALSRRSIPPSALDIMCASLSDNTAKQYGVAFKKWFTFCKLHSIDAYEASIPQVILFLTEMFNTGVQYGSLNSYRSALSLIVNTKIGTDDRVTRLFKGFYRLRPPLPKYNVTWNPTTVLNFLENWYPHEEISLEILTKKVVTLLALVTAHRVQTLSKIKVQNIEVIEGDKISIKIADLIKTSRVRSLQPSLLLPFFEQNPKICPAKALLDYKNRTQSLRNDDQLFVSFKKPFKAVCSQSISRWIKEVLHKSGVNTNIFTAHSTRHASTSTAHKCGVSLELIRKTAGWSESSGVFARFYQKTVTTDNSNCFAMSILNQCDL</sequence>
<dbReference type="InterPro" id="IPR010998">
    <property type="entry name" value="Integrase_recombinase_N"/>
</dbReference>
<gene>
    <name evidence="4" type="ORF">ABMA27_016212</name>
</gene>
<evidence type="ECO:0000313" key="4">
    <source>
        <dbReference type="EMBL" id="KAL0884210.1"/>
    </source>
</evidence>
<keyword evidence="2" id="KW-0233">DNA recombination</keyword>
<dbReference type="InterPro" id="IPR011010">
    <property type="entry name" value="DNA_brk_join_enz"/>
</dbReference>
<dbReference type="Gene3D" id="1.10.443.10">
    <property type="entry name" value="Intergrase catalytic core"/>
    <property type="match status" value="1"/>
</dbReference>